<dbReference type="Proteomes" id="UP000282423">
    <property type="component" value="Unassembled WGS sequence"/>
</dbReference>
<comment type="caution">
    <text evidence="4">The sequence shown here is derived from an EMBL/GenBank/DDBJ whole genome shotgun (WGS) entry which is preliminary data.</text>
</comment>
<dbReference type="Pfam" id="PF13102">
    <property type="entry name" value="Phage_int_SAM_5"/>
    <property type="match status" value="1"/>
</dbReference>
<feature type="domain" description="Arm DNA-binding" evidence="3">
    <location>
        <begin position="2"/>
        <end position="72"/>
    </location>
</feature>
<reference evidence="4 5" key="1">
    <citation type="submission" date="2018-10" db="EMBL/GenBank/DDBJ databases">
        <title>Sphingobacterium sp. M05W1-28.</title>
        <authorList>
            <person name="Cai H."/>
        </authorList>
    </citation>
    <scope>NUCLEOTIDE SEQUENCE [LARGE SCALE GENOMIC DNA]</scope>
    <source>
        <strain evidence="4 5">M05W1-28</strain>
    </source>
</reference>
<accession>A0A420W317</accession>
<dbReference type="InterPro" id="IPR011010">
    <property type="entry name" value="DNA_brk_join_enz"/>
</dbReference>
<gene>
    <name evidence="4" type="ORF">D7322_03685</name>
</gene>
<dbReference type="Pfam" id="PF17293">
    <property type="entry name" value="Arm-DNA-bind_5"/>
    <property type="match status" value="1"/>
</dbReference>
<proteinExistence type="predicted"/>
<evidence type="ECO:0000313" key="4">
    <source>
        <dbReference type="EMBL" id="RKO72956.1"/>
    </source>
</evidence>
<dbReference type="SUPFAM" id="SSF56349">
    <property type="entry name" value="DNA breaking-rejoining enzymes"/>
    <property type="match status" value="1"/>
</dbReference>
<dbReference type="EMBL" id="RBWS01000003">
    <property type="protein sequence ID" value="RKO72956.1"/>
    <property type="molecule type" value="Genomic_DNA"/>
</dbReference>
<keyword evidence="5" id="KW-1185">Reference proteome</keyword>
<name>A0A420W317_9SPHI</name>
<evidence type="ECO:0000313" key="5">
    <source>
        <dbReference type="Proteomes" id="UP000282423"/>
    </source>
</evidence>
<dbReference type="InterPro" id="IPR025269">
    <property type="entry name" value="SAM-like_dom"/>
</dbReference>
<dbReference type="AlphaFoldDB" id="A0A420W317"/>
<organism evidence="4 5">
    <name type="scientific">Sphingobacterium puteale</name>
    <dbReference type="NCBI Taxonomy" id="2420510"/>
    <lineage>
        <taxon>Bacteria</taxon>
        <taxon>Pseudomonadati</taxon>
        <taxon>Bacteroidota</taxon>
        <taxon>Sphingobacteriia</taxon>
        <taxon>Sphingobacteriales</taxon>
        <taxon>Sphingobacteriaceae</taxon>
        <taxon>Sphingobacterium</taxon>
    </lineage>
</organism>
<dbReference type="InterPro" id="IPR010998">
    <property type="entry name" value="Integrase_recombinase_N"/>
</dbReference>
<dbReference type="GO" id="GO:0003677">
    <property type="term" value="F:DNA binding"/>
    <property type="evidence" value="ECO:0007669"/>
    <property type="project" value="UniProtKB-KW"/>
</dbReference>
<keyword evidence="1" id="KW-0238">DNA-binding</keyword>
<sequence>MYARITIGGEEEPISLGIKIKPEYWDTELKRDTEPSATARENNLKIAKADLDLDTHLKILRSQYEKITPLILKNAYLGLPLNFNGQVNTLQDLKIPSLLEVFEDFINRFKKFVKKGERSYETLKHWHSAEKKIKAFLKFQYKTEDFALENIKYSFAEKFFDYMTLELEKPISDVTAKGYVKKLKQILENCANHNYITNNPIKAFVCYGNEKEIEPLEFDQINAIQRKKISLNRLGEVRGVKNNVLILY</sequence>
<dbReference type="InterPro" id="IPR035386">
    <property type="entry name" value="Arm-DNA-bind_5"/>
</dbReference>
<evidence type="ECO:0000259" key="2">
    <source>
        <dbReference type="Pfam" id="PF13102"/>
    </source>
</evidence>
<dbReference type="Gene3D" id="1.10.150.130">
    <property type="match status" value="1"/>
</dbReference>
<evidence type="ECO:0000256" key="1">
    <source>
        <dbReference type="ARBA" id="ARBA00023125"/>
    </source>
</evidence>
<dbReference type="OrthoDB" id="892893at2"/>
<feature type="domain" description="Phage integrase SAM-like" evidence="2">
    <location>
        <begin position="105"/>
        <end position="202"/>
    </location>
</feature>
<evidence type="ECO:0000259" key="3">
    <source>
        <dbReference type="Pfam" id="PF17293"/>
    </source>
</evidence>
<protein>
    <submittedName>
        <fullName evidence="4">Uncharacterized protein</fullName>
    </submittedName>
</protein>